<proteinExistence type="predicted"/>
<evidence type="ECO:0000256" key="3">
    <source>
        <dbReference type="SAM" id="Phobius"/>
    </source>
</evidence>
<evidence type="ECO:0000313" key="6">
    <source>
        <dbReference type="Proteomes" id="UP000054047"/>
    </source>
</evidence>
<feature type="compositionally biased region" description="Gly residues" evidence="2">
    <location>
        <begin position="315"/>
        <end position="325"/>
    </location>
</feature>
<feature type="compositionally biased region" description="Basic and acidic residues" evidence="2">
    <location>
        <begin position="229"/>
        <end position="239"/>
    </location>
</feature>
<feature type="compositionally biased region" description="Pro residues" evidence="2">
    <location>
        <begin position="265"/>
        <end position="274"/>
    </location>
</feature>
<dbReference type="InterPro" id="IPR002486">
    <property type="entry name" value="Col_cuticle_N"/>
</dbReference>
<keyword evidence="3" id="KW-0472">Membrane</keyword>
<feature type="compositionally biased region" description="Gly residues" evidence="2">
    <location>
        <begin position="290"/>
        <end position="300"/>
    </location>
</feature>
<dbReference type="Gene3D" id="1.20.5.320">
    <property type="entry name" value="6-Phosphogluconate Dehydrogenase, domain 3"/>
    <property type="match status" value="1"/>
</dbReference>
<evidence type="ECO:0000259" key="4">
    <source>
        <dbReference type="SMART" id="SM01088"/>
    </source>
</evidence>
<feature type="transmembrane region" description="Helical" evidence="3">
    <location>
        <begin position="6"/>
        <end position="29"/>
    </location>
</feature>
<organism evidence="5 6">
    <name type="scientific">Ancylostoma duodenale</name>
    <dbReference type="NCBI Taxonomy" id="51022"/>
    <lineage>
        <taxon>Eukaryota</taxon>
        <taxon>Metazoa</taxon>
        <taxon>Ecdysozoa</taxon>
        <taxon>Nematoda</taxon>
        <taxon>Chromadorea</taxon>
        <taxon>Rhabditida</taxon>
        <taxon>Rhabditina</taxon>
        <taxon>Rhabditomorpha</taxon>
        <taxon>Strongyloidea</taxon>
        <taxon>Ancylostomatidae</taxon>
        <taxon>Ancylostomatinae</taxon>
        <taxon>Ancylostoma</taxon>
    </lineage>
</organism>
<dbReference type="EMBL" id="KN735308">
    <property type="protein sequence ID" value="KIH56741.1"/>
    <property type="molecule type" value="Genomic_DNA"/>
</dbReference>
<dbReference type="Proteomes" id="UP000054047">
    <property type="component" value="Unassembled WGS sequence"/>
</dbReference>
<protein>
    <submittedName>
        <fullName evidence="5">Nematode cuticle collagen domain protein</fullName>
    </submittedName>
</protein>
<evidence type="ECO:0000313" key="5">
    <source>
        <dbReference type="EMBL" id="KIH56741.1"/>
    </source>
</evidence>
<dbReference type="GO" id="GO:0005581">
    <property type="term" value="C:collagen trimer"/>
    <property type="evidence" value="ECO:0007669"/>
    <property type="project" value="UniProtKB-KW"/>
</dbReference>
<reference evidence="5 6" key="1">
    <citation type="submission" date="2013-12" db="EMBL/GenBank/DDBJ databases">
        <title>Draft genome of the parsitic nematode Ancylostoma duodenale.</title>
        <authorList>
            <person name="Mitreva M."/>
        </authorList>
    </citation>
    <scope>NUCLEOTIDE SEQUENCE [LARGE SCALE GENOMIC DNA]</scope>
    <source>
        <strain evidence="5 6">Zhejiang</strain>
    </source>
</reference>
<keyword evidence="3" id="KW-1133">Transmembrane helix</keyword>
<dbReference type="SMART" id="SM01088">
    <property type="entry name" value="Col_cuticle_N"/>
    <property type="match status" value="1"/>
</dbReference>
<accession>A0A0C2GI39</accession>
<dbReference type="OrthoDB" id="5983381at2759"/>
<feature type="region of interest" description="Disordered" evidence="2">
    <location>
        <begin position="182"/>
        <end position="332"/>
    </location>
</feature>
<gene>
    <name evidence="5" type="ORF">ANCDUO_13075</name>
</gene>
<dbReference type="PANTHER" id="PTHR24637:SF427">
    <property type="entry name" value="NEMATODE CUTICLE COLLAGEN N-TERMINAL DOMAIN-CONTAINING PROTEIN"/>
    <property type="match status" value="1"/>
</dbReference>
<feature type="compositionally biased region" description="Gly residues" evidence="2">
    <location>
        <begin position="248"/>
        <end position="257"/>
    </location>
</feature>
<feature type="region of interest" description="Disordered" evidence="2">
    <location>
        <begin position="135"/>
        <end position="164"/>
    </location>
</feature>
<dbReference type="GO" id="GO:0042302">
    <property type="term" value="F:structural constituent of cuticle"/>
    <property type="evidence" value="ECO:0007669"/>
    <property type="project" value="InterPro"/>
</dbReference>
<sequence>MKVYTVTFVASSLSGIVLICCLLAIGQIYGNVQDFWRELDEEMSTIRTQTDEMWRDLVHIGATRRRREAYVQAGGYAGPAGPGGRVGGGEYAVGVSPSAPAHAFAMPPSGPAPISAGCQCKSGAENRCPHGPVGAKGLPGVPGPNGIPGVDGKPGADSVDVSPEPQDTGVCYYCPPGAPGAPGPIGRPGARGMKGADGTLGRPGHDGNPGRPGEMGAPGPQGRPGPDGRPGEKGADGRKPIGRPGPKGQRGPGGDAGPQGAPGADAPPGPPGPAGPHGGPGPQGPKGVDGPPGGEGGLGRPGRDAEYCHCPARGIHGGGGGGGGDSYNKVKV</sequence>
<keyword evidence="1" id="KW-0677">Repeat</keyword>
<feature type="domain" description="Nematode cuticle collagen N-terminal" evidence="4">
    <location>
        <begin position="5"/>
        <end position="57"/>
    </location>
</feature>
<keyword evidence="3" id="KW-0812">Transmembrane</keyword>
<name>A0A0C2GI39_9BILA</name>
<evidence type="ECO:0000256" key="1">
    <source>
        <dbReference type="ARBA" id="ARBA00022737"/>
    </source>
</evidence>
<dbReference type="AlphaFoldDB" id="A0A0C2GI39"/>
<dbReference type="Pfam" id="PF01484">
    <property type="entry name" value="Col_cuticle_N"/>
    <property type="match status" value="1"/>
</dbReference>
<evidence type="ECO:0000256" key="2">
    <source>
        <dbReference type="SAM" id="MobiDB-lite"/>
    </source>
</evidence>
<dbReference type="PANTHER" id="PTHR24637">
    <property type="entry name" value="COLLAGEN"/>
    <property type="match status" value="1"/>
</dbReference>
<keyword evidence="6" id="KW-1185">Reference proteome</keyword>
<keyword evidence="5" id="KW-0176">Collagen</keyword>